<comment type="caution">
    <text evidence="1">The sequence shown here is derived from an EMBL/GenBank/DDBJ whole genome shotgun (WGS) entry which is preliminary data.</text>
</comment>
<evidence type="ECO:0000313" key="2">
    <source>
        <dbReference type="Proteomes" id="UP000070558"/>
    </source>
</evidence>
<reference evidence="1 2" key="1">
    <citation type="submission" date="2016-01" db="EMBL/GenBank/DDBJ databases">
        <authorList>
            <person name="Oliw E.H."/>
        </authorList>
    </citation>
    <scope>NUCLEOTIDE SEQUENCE [LARGE SCALE GENOMIC DNA]</scope>
    <source>
        <strain evidence="1 2">GED7760B</strain>
    </source>
</reference>
<accession>A0A133NPQ6</accession>
<dbReference type="Proteomes" id="UP000070558">
    <property type="component" value="Unassembled WGS sequence"/>
</dbReference>
<protein>
    <submittedName>
        <fullName evidence="1">Uncharacterized protein</fullName>
    </submittedName>
</protein>
<dbReference type="PATRIC" id="fig|2702.99.peg.559"/>
<name>A0A133NPQ6_GARVA</name>
<evidence type="ECO:0000313" key="1">
    <source>
        <dbReference type="EMBL" id="KXA18282.1"/>
    </source>
</evidence>
<dbReference type="EMBL" id="LRQA01000033">
    <property type="protein sequence ID" value="KXA18282.1"/>
    <property type="molecule type" value="Genomic_DNA"/>
</dbReference>
<organism evidence="1 2">
    <name type="scientific">Gardnerella vaginalis</name>
    <dbReference type="NCBI Taxonomy" id="2702"/>
    <lineage>
        <taxon>Bacteria</taxon>
        <taxon>Bacillati</taxon>
        <taxon>Actinomycetota</taxon>
        <taxon>Actinomycetes</taxon>
        <taxon>Bifidobacteriales</taxon>
        <taxon>Bifidobacteriaceae</taxon>
        <taxon>Gardnerella</taxon>
    </lineage>
</organism>
<proteinExistence type="predicted"/>
<gene>
    <name evidence="1" type="ORF">HMPREF3216_00565</name>
</gene>
<dbReference type="AlphaFoldDB" id="A0A133NPQ6"/>
<sequence length="53" mass="6553">MLCVYCANGDCTIFPDFVRDLGQIWYKMRRLFPLFVRDLGQIWYKMRKIFPRM</sequence>